<dbReference type="Proteomes" id="UP001214854">
    <property type="component" value="Unassembled WGS sequence"/>
</dbReference>
<dbReference type="InterPro" id="IPR050313">
    <property type="entry name" value="Carb_Metab_HTH_regulators"/>
</dbReference>
<accession>A0ABT5HW42</accession>
<dbReference type="InterPro" id="IPR018356">
    <property type="entry name" value="Tscrpt_reg_HTH_DeoR_CS"/>
</dbReference>
<evidence type="ECO:0000256" key="2">
    <source>
        <dbReference type="ARBA" id="ARBA00023125"/>
    </source>
</evidence>
<dbReference type="InterPro" id="IPR036390">
    <property type="entry name" value="WH_DNA-bd_sf"/>
</dbReference>
<feature type="domain" description="HTH deoR-type" evidence="4">
    <location>
        <begin position="23"/>
        <end position="78"/>
    </location>
</feature>
<keyword evidence="1" id="KW-0805">Transcription regulation</keyword>
<dbReference type="CDD" id="cd00090">
    <property type="entry name" value="HTH_ARSR"/>
    <property type="match status" value="1"/>
</dbReference>
<keyword evidence="6" id="KW-1185">Reference proteome</keyword>
<gene>
    <name evidence="5" type="ORF">PQU92_12775</name>
</gene>
<organism evidence="5 6">
    <name type="scientific">Asticcacaulis aquaticus</name>
    <dbReference type="NCBI Taxonomy" id="2984212"/>
    <lineage>
        <taxon>Bacteria</taxon>
        <taxon>Pseudomonadati</taxon>
        <taxon>Pseudomonadota</taxon>
        <taxon>Alphaproteobacteria</taxon>
        <taxon>Caulobacterales</taxon>
        <taxon>Caulobacteraceae</taxon>
        <taxon>Asticcacaulis</taxon>
    </lineage>
</organism>
<dbReference type="SMART" id="SM01134">
    <property type="entry name" value="DeoRC"/>
    <property type="match status" value="1"/>
</dbReference>
<dbReference type="InterPro" id="IPR001034">
    <property type="entry name" value="DeoR_HTH"/>
</dbReference>
<name>A0ABT5HW42_9CAUL</name>
<reference evidence="5 6" key="1">
    <citation type="submission" date="2023-01" db="EMBL/GenBank/DDBJ databases">
        <title>Novel species of the genus Asticcacaulis isolated from rivers.</title>
        <authorList>
            <person name="Lu H."/>
        </authorList>
    </citation>
    <scope>NUCLEOTIDE SEQUENCE [LARGE SCALE GENOMIC DNA]</scope>
    <source>
        <strain evidence="5 6">BYS171W</strain>
    </source>
</reference>
<dbReference type="Gene3D" id="3.30.750.70">
    <property type="entry name" value="4-hydroxybutyrate coenzyme like domains"/>
    <property type="match status" value="1"/>
</dbReference>
<dbReference type="SUPFAM" id="SSF100950">
    <property type="entry name" value="NagB/RpiA/CoA transferase-like"/>
    <property type="match status" value="1"/>
</dbReference>
<keyword evidence="3" id="KW-0804">Transcription</keyword>
<dbReference type="Pfam" id="PF08220">
    <property type="entry name" value="HTH_DeoR"/>
    <property type="match status" value="1"/>
</dbReference>
<sequence length="273" mass="29623">MKKSDTARKIKDKVGIASTNLLADTRRKKIMEWLQEEGSARVRDLSEAFGVSEATMRQDLEKLEGEGHIVREHGGAFLKSVPQQVKALALQHMVNMDAKRRIGMAAAALVHDGETIILDSGSTTTEVANHLVERQNLNVITNALNIALTLGGLPSCSVHMPGGHFKPPTLSLSGEKSADYFNGIYAEKLFLATAAVSFEAGLTYPSMADLYVKRAMIKAASRVYLVADSTKIGRTSFSSLGGLDTIHTLITDTGIRPEDREAFERLGIEVIIA</sequence>
<dbReference type="PROSITE" id="PS51000">
    <property type="entry name" value="HTH_DEOR_2"/>
    <property type="match status" value="1"/>
</dbReference>
<dbReference type="InterPro" id="IPR036388">
    <property type="entry name" value="WH-like_DNA-bd_sf"/>
</dbReference>
<evidence type="ECO:0000256" key="3">
    <source>
        <dbReference type="ARBA" id="ARBA00023163"/>
    </source>
</evidence>
<dbReference type="RefSeq" id="WP_272748609.1">
    <property type="nucleotide sequence ID" value="NZ_JAQQKX010000010.1"/>
</dbReference>
<dbReference type="PRINTS" id="PR00037">
    <property type="entry name" value="HTHLACR"/>
</dbReference>
<dbReference type="Gene3D" id="1.10.10.10">
    <property type="entry name" value="Winged helix-like DNA-binding domain superfamily/Winged helix DNA-binding domain"/>
    <property type="match status" value="1"/>
</dbReference>
<evidence type="ECO:0000313" key="6">
    <source>
        <dbReference type="Proteomes" id="UP001214854"/>
    </source>
</evidence>
<proteinExistence type="predicted"/>
<dbReference type="InterPro" id="IPR037171">
    <property type="entry name" value="NagB/RpiA_transferase-like"/>
</dbReference>
<evidence type="ECO:0000256" key="1">
    <source>
        <dbReference type="ARBA" id="ARBA00023015"/>
    </source>
</evidence>
<dbReference type="InterPro" id="IPR011991">
    <property type="entry name" value="ArsR-like_HTH"/>
</dbReference>
<evidence type="ECO:0000259" key="4">
    <source>
        <dbReference type="PROSITE" id="PS51000"/>
    </source>
</evidence>
<dbReference type="SMART" id="SM00420">
    <property type="entry name" value="HTH_DEOR"/>
    <property type="match status" value="1"/>
</dbReference>
<keyword evidence="2 5" id="KW-0238">DNA-binding</keyword>
<dbReference type="PROSITE" id="PS00894">
    <property type="entry name" value="HTH_DEOR_1"/>
    <property type="match status" value="1"/>
</dbReference>
<dbReference type="EMBL" id="JAQQKX010000010">
    <property type="protein sequence ID" value="MDC7684157.1"/>
    <property type="molecule type" value="Genomic_DNA"/>
</dbReference>
<dbReference type="SUPFAM" id="SSF46785">
    <property type="entry name" value="Winged helix' DNA-binding domain"/>
    <property type="match status" value="1"/>
</dbReference>
<comment type="caution">
    <text evidence="5">The sequence shown here is derived from an EMBL/GenBank/DDBJ whole genome shotgun (WGS) entry which is preliminary data.</text>
</comment>
<dbReference type="GO" id="GO:0003677">
    <property type="term" value="F:DNA binding"/>
    <property type="evidence" value="ECO:0007669"/>
    <property type="project" value="UniProtKB-KW"/>
</dbReference>
<protein>
    <submittedName>
        <fullName evidence="5">DeoR/GlpR family DNA-binding transcription regulator</fullName>
    </submittedName>
</protein>
<dbReference type="PANTHER" id="PTHR30363">
    <property type="entry name" value="HTH-TYPE TRANSCRIPTIONAL REGULATOR SRLR-RELATED"/>
    <property type="match status" value="1"/>
</dbReference>
<dbReference type="PANTHER" id="PTHR30363:SF44">
    <property type="entry name" value="AGA OPERON TRANSCRIPTIONAL REPRESSOR-RELATED"/>
    <property type="match status" value="1"/>
</dbReference>
<dbReference type="InterPro" id="IPR014036">
    <property type="entry name" value="DeoR-like_C"/>
</dbReference>
<evidence type="ECO:0000313" key="5">
    <source>
        <dbReference type="EMBL" id="MDC7684157.1"/>
    </source>
</evidence>
<dbReference type="Pfam" id="PF00455">
    <property type="entry name" value="DeoRC"/>
    <property type="match status" value="1"/>
</dbReference>